<feature type="signal peptide" evidence="2">
    <location>
        <begin position="1"/>
        <end position="23"/>
    </location>
</feature>
<gene>
    <name evidence="3" type="ORF">A7D00_5368</name>
</gene>
<keyword evidence="4" id="KW-1185">Reference proteome</keyword>
<accession>A0A178FCU6</accession>
<evidence type="ECO:0000313" key="4">
    <source>
        <dbReference type="Proteomes" id="UP000243519"/>
    </source>
</evidence>
<comment type="caution">
    <text evidence="3">The sequence shown here is derived from an EMBL/GenBank/DDBJ whole genome shotgun (WGS) entry which is preliminary data.</text>
</comment>
<dbReference type="Proteomes" id="UP000243519">
    <property type="component" value="Unassembled WGS sequence"/>
</dbReference>
<feature type="region of interest" description="Disordered" evidence="1">
    <location>
        <begin position="27"/>
        <end position="50"/>
    </location>
</feature>
<dbReference type="OrthoDB" id="5406216at2759"/>
<dbReference type="EMBL" id="LHPN01000009">
    <property type="protein sequence ID" value="OAL70402.1"/>
    <property type="molecule type" value="Genomic_DNA"/>
</dbReference>
<evidence type="ECO:0000313" key="3">
    <source>
        <dbReference type="EMBL" id="OAL70402.1"/>
    </source>
</evidence>
<proteinExistence type="predicted"/>
<feature type="chain" id="PRO_5008086120" evidence="2">
    <location>
        <begin position="24"/>
        <end position="166"/>
    </location>
</feature>
<reference evidence="3 4" key="1">
    <citation type="submission" date="2016-05" db="EMBL/GenBank/DDBJ databases">
        <title>Genome sequencing of Trichophyton violaceum CMCC(F)T3l isolated from hair.</title>
        <authorList>
            <person name="Zhan P."/>
            <person name="Tao Y."/>
            <person name="Liu W."/>
        </authorList>
    </citation>
    <scope>NUCLEOTIDE SEQUENCE [LARGE SCALE GENOMIC DNA]</scope>
    <source>
        <strain evidence="4">CMCC(F)T3l</strain>
    </source>
</reference>
<evidence type="ECO:0000256" key="1">
    <source>
        <dbReference type="SAM" id="MobiDB-lite"/>
    </source>
</evidence>
<name>A0A178FCU6_TRIVO</name>
<protein>
    <submittedName>
        <fullName evidence="3">Uncharacterized protein</fullName>
    </submittedName>
</protein>
<sequence>MWFSSKGPVLLAICSLLSTSVFAADRAPSVSSPTPAIRQRSDEVHDNPPLPSDSIIKERAIVDAPPDPVPTVPTQVSPITTFWLDGVQKVYTQTFPPFPDPWPSPMVGQIGLGTLKGEIGKTVTIKGRSVPTDEPEPMFARQCRTLECGKSREQKAERAAGLEDTA</sequence>
<dbReference type="AlphaFoldDB" id="A0A178FCU6"/>
<evidence type="ECO:0000256" key="2">
    <source>
        <dbReference type="SAM" id="SignalP"/>
    </source>
</evidence>
<keyword evidence="2" id="KW-0732">Signal</keyword>
<organism evidence="3 4">
    <name type="scientific">Trichophyton violaceum</name>
    <dbReference type="NCBI Taxonomy" id="34388"/>
    <lineage>
        <taxon>Eukaryota</taxon>
        <taxon>Fungi</taxon>
        <taxon>Dikarya</taxon>
        <taxon>Ascomycota</taxon>
        <taxon>Pezizomycotina</taxon>
        <taxon>Eurotiomycetes</taxon>
        <taxon>Eurotiomycetidae</taxon>
        <taxon>Onygenales</taxon>
        <taxon>Arthrodermataceae</taxon>
        <taxon>Trichophyton</taxon>
    </lineage>
</organism>